<dbReference type="SMART" id="SM00062">
    <property type="entry name" value="PBPb"/>
    <property type="match status" value="1"/>
</dbReference>
<keyword evidence="8" id="KW-1185">Reference proteome</keyword>
<organism evidence="7 8">
    <name type="scientific">Orbus hercynius</name>
    <dbReference type="NCBI Taxonomy" id="593135"/>
    <lineage>
        <taxon>Bacteria</taxon>
        <taxon>Pseudomonadati</taxon>
        <taxon>Pseudomonadota</taxon>
        <taxon>Gammaproteobacteria</taxon>
        <taxon>Orbales</taxon>
        <taxon>Orbaceae</taxon>
        <taxon>Orbus</taxon>
    </lineage>
</organism>
<protein>
    <submittedName>
        <fullName evidence="7">Amino acid ABC transporter substrate-binding protein (PAAT family)</fullName>
    </submittedName>
</protein>
<dbReference type="InterPro" id="IPR001638">
    <property type="entry name" value="Solute-binding_3/MltF_N"/>
</dbReference>
<dbReference type="EMBL" id="RBWY01000001">
    <property type="protein sequence ID" value="RKS87261.1"/>
    <property type="molecule type" value="Genomic_DNA"/>
</dbReference>
<dbReference type="Proteomes" id="UP000278542">
    <property type="component" value="Unassembled WGS sequence"/>
</dbReference>
<dbReference type="GO" id="GO:0016020">
    <property type="term" value="C:membrane"/>
    <property type="evidence" value="ECO:0007669"/>
    <property type="project" value="InterPro"/>
</dbReference>
<feature type="domain" description="Solute-binding protein family 3/N-terminal" evidence="5">
    <location>
        <begin position="37"/>
        <end position="260"/>
    </location>
</feature>
<dbReference type="SUPFAM" id="SSF53850">
    <property type="entry name" value="Periplasmic binding protein-like II"/>
    <property type="match status" value="1"/>
</dbReference>
<dbReference type="GO" id="GO:0006865">
    <property type="term" value="P:amino acid transport"/>
    <property type="evidence" value="ECO:0007669"/>
    <property type="project" value="TreeGrafter"/>
</dbReference>
<dbReference type="InterPro" id="IPR051455">
    <property type="entry name" value="Bact_solute-bind_prot3"/>
</dbReference>
<dbReference type="RefSeq" id="WP_121144163.1">
    <property type="nucleotide sequence ID" value="NZ_RBWY01000001.1"/>
</dbReference>
<proteinExistence type="inferred from homology"/>
<dbReference type="InterPro" id="IPR001320">
    <property type="entry name" value="Iontro_rcpt_C"/>
</dbReference>
<dbReference type="AlphaFoldDB" id="A0A495RIN3"/>
<comment type="similarity">
    <text evidence="1">Belongs to the bacterial solute-binding protein 3 family.</text>
</comment>
<evidence type="ECO:0000256" key="2">
    <source>
        <dbReference type="ARBA" id="ARBA00022448"/>
    </source>
</evidence>
<dbReference type="OrthoDB" id="7241844at2"/>
<feature type="signal peptide" evidence="4">
    <location>
        <begin position="1"/>
        <end position="26"/>
    </location>
</feature>
<feature type="domain" description="Ionotropic glutamate receptor C-terminal" evidence="6">
    <location>
        <begin position="39"/>
        <end position="259"/>
    </location>
</feature>
<dbReference type="GO" id="GO:0005576">
    <property type="term" value="C:extracellular region"/>
    <property type="evidence" value="ECO:0007669"/>
    <property type="project" value="TreeGrafter"/>
</dbReference>
<evidence type="ECO:0000313" key="8">
    <source>
        <dbReference type="Proteomes" id="UP000278542"/>
    </source>
</evidence>
<dbReference type="Pfam" id="PF00497">
    <property type="entry name" value="SBP_bac_3"/>
    <property type="match status" value="1"/>
</dbReference>
<dbReference type="SMART" id="SM00079">
    <property type="entry name" value="PBPe"/>
    <property type="match status" value="1"/>
</dbReference>
<name>A0A495RIN3_9GAMM</name>
<gene>
    <name evidence="7" type="ORF">DES39_0481</name>
</gene>
<dbReference type="GO" id="GO:0015276">
    <property type="term" value="F:ligand-gated monoatomic ion channel activity"/>
    <property type="evidence" value="ECO:0007669"/>
    <property type="project" value="InterPro"/>
</dbReference>
<dbReference type="PANTHER" id="PTHR30085">
    <property type="entry name" value="AMINO ACID ABC TRANSPORTER PERMEASE"/>
    <property type="match status" value="1"/>
</dbReference>
<evidence type="ECO:0000259" key="5">
    <source>
        <dbReference type="SMART" id="SM00062"/>
    </source>
</evidence>
<evidence type="ECO:0000256" key="1">
    <source>
        <dbReference type="ARBA" id="ARBA00010333"/>
    </source>
</evidence>
<comment type="caution">
    <text evidence="7">The sequence shown here is derived from an EMBL/GenBank/DDBJ whole genome shotgun (WGS) entry which is preliminary data.</text>
</comment>
<sequence>MKSIVKKTVTALALLGMFASVNSAYADRLDDIEKRGEIKIAVFDSNPPFGYVDEKSKTIVGLDVDYAKAIANALNVRVILVPTNPANRIPLLTSQKADLIVANFTVTDERANAVDFSVPYFATGQKFIARKGLLKTPDDLKKLRIGADKGTVMEITLREQYPNAKVISYDDTPFAFAALRNGVVQAITQDDAKLIGLLANVSAEQREQFEISPFSLTQEYQAVGIPKGETRLKDKVNQVLFSLEAKGEALTIYNRWFGPDTSSAMPRGNFKTGDGTLTK</sequence>
<dbReference type="CDD" id="cd13689">
    <property type="entry name" value="PBP2_BsGlnH"/>
    <property type="match status" value="1"/>
</dbReference>
<dbReference type="PANTHER" id="PTHR30085:SF6">
    <property type="entry name" value="ABC TRANSPORTER GLUTAMINE-BINDING PROTEIN GLNH"/>
    <property type="match status" value="1"/>
</dbReference>
<accession>A0A495RIN3</accession>
<feature type="chain" id="PRO_5019841480" evidence="4">
    <location>
        <begin position="27"/>
        <end position="279"/>
    </location>
</feature>
<evidence type="ECO:0000256" key="4">
    <source>
        <dbReference type="SAM" id="SignalP"/>
    </source>
</evidence>
<evidence type="ECO:0000313" key="7">
    <source>
        <dbReference type="EMBL" id="RKS87261.1"/>
    </source>
</evidence>
<evidence type="ECO:0000256" key="3">
    <source>
        <dbReference type="ARBA" id="ARBA00022729"/>
    </source>
</evidence>
<dbReference type="Gene3D" id="3.40.190.10">
    <property type="entry name" value="Periplasmic binding protein-like II"/>
    <property type="match status" value="2"/>
</dbReference>
<reference evidence="7 8" key="1">
    <citation type="submission" date="2018-10" db="EMBL/GenBank/DDBJ databases">
        <title>Genomic Encyclopedia of Type Strains, Phase IV (KMG-IV): sequencing the most valuable type-strain genomes for metagenomic binning, comparative biology and taxonomic classification.</title>
        <authorList>
            <person name="Goeker M."/>
        </authorList>
    </citation>
    <scope>NUCLEOTIDE SEQUENCE [LARGE SCALE GENOMIC DNA]</scope>
    <source>
        <strain evidence="7 8">DSM 22228</strain>
    </source>
</reference>
<keyword evidence="2" id="KW-0813">Transport</keyword>
<dbReference type="GO" id="GO:0030288">
    <property type="term" value="C:outer membrane-bounded periplasmic space"/>
    <property type="evidence" value="ECO:0007669"/>
    <property type="project" value="TreeGrafter"/>
</dbReference>
<keyword evidence="3 4" id="KW-0732">Signal</keyword>
<evidence type="ECO:0000259" key="6">
    <source>
        <dbReference type="SMART" id="SM00079"/>
    </source>
</evidence>